<dbReference type="EMBL" id="CP053708">
    <property type="protein sequence ID" value="QKE89480.1"/>
    <property type="molecule type" value="Genomic_DNA"/>
</dbReference>
<evidence type="ECO:0000313" key="3">
    <source>
        <dbReference type="EMBL" id="QKE89480.1"/>
    </source>
</evidence>
<protein>
    <recommendedName>
        <fullName evidence="5">DUF4412 domain-containing protein</fullName>
    </recommendedName>
</protein>
<reference evidence="3 4" key="1">
    <citation type="journal article" date="2014" name="World J. Microbiol. Biotechnol.">
        <title>Biodiversity and physiological characteristics of Antarctic and Arctic lichens-associated bacteria.</title>
        <authorList>
            <person name="Lee Y.M."/>
            <person name="Kim E.H."/>
            <person name="Lee H.K."/>
            <person name="Hong S.G."/>
        </authorList>
    </citation>
    <scope>NUCLEOTIDE SEQUENCE [LARGE SCALE GENOMIC DNA]</scope>
    <source>
        <strain evidence="3 4">PAMC 26569</strain>
    </source>
</reference>
<feature type="chain" id="PRO_5026981352" description="DUF4412 domain-containing protein" evidence="2">
    <location>
        <begin position="25"/>
        <end position="254"/>
    </location>
</feature>
<keyword evidence="4" id="KW-1185">Reference proteome</keyword>
<name>A0A6M8HMD7_9PROT</name>
<evidence type="ECO:0008006" key="5">
    <source>
        <dbReference type="Google" id="ProtNLM"/>
    </source>
</evidence>
<feature type="compositionally biased region" description="Gly residues" evidence="1">
    <location>
        <begin position="216"/>
        <end position="227"/>
    </location>
</feature>
<sequence>MRSASIGLSALLATMAAGTVSAQAQIASPTVVAPAQAGIGPQLMPTRDVSVLYSVQPEGAPEPEPVHVYFRGGGGLMRVDGPAGQDGNSQGQMILDREAKIMTVVLNGPRIFMQIPEQEEVRSPFVLDASMHFTRTGTGSVAGLACTQWAIATPKGGATACVSADGVVLSESGVDGQGARGELVAQTVQYGPLAAALFAPPPGYQRTAHPQNMGAGMNGGPGQGGPALSGPQAGFTPQAGAGPQNIAPGNVQGQ</sequence>
<dbReference type="RefSeq" id="WP_171834474.1">
    <property type="nucleotide sequence ID" value="NZ_CP053708.1"/>
</dbReference>
<feature type="signal peptide" evidence="2">
    <location>
        <begin position="1"/>
        <end position="24"/>
    </location>
</feature>
<evidence type="ECO:0000256" key="1">
    <source>
        <dbReference type="SAM" id="MobiDB-lite"/>
    </source>
</evidence>
<proteinExistence type="predicted"/>
<gene>
    <name evidence="3" type="ORF">HN018_04985</name>
</gene>
<dbReference type="AlphaFoldDB" id="A0A6M8HMD7"/>
<keyword evidence="2" id="KW-0732">Signal</keyword>
<evidence type="ECO:0000256" key="2">
    <source>
        <dbReference type="SAM" id="SignalP"/>
    </source>
</evidence>
<feature type="region of interest" description="Disordered" evidence="1">
    <location>
        <begin position="203"/>
        <end position="254"/>
    </location>
</feature>
<dbReference type="Proteomes" id="UP000500767">
    <property type="component" value="Chromosome"/>
</dbReference>
<accession>A0A6M8HMD7</accession>
<dbReference type="KEGG" id="lck:HN018_04985"/>
<organism evidence="3 4">
    <name type="scientific">Lichenicola cladoniae</name>
    <dbReference type="NCBI Taxonomy" id="1484109"/>
    <lineage>
        <taxon>Bacteria</taxon>
        <taxon>Pseudomonadati</taxon>
        <taxon>Pseudomonadota</taxon>
        <taxon>Alphaproteobacteria</taxon>
        <taxon>Acetobacterales</taxon>
        <taxon>Acetobacteraceae</taxon>
        <taxon>Lichenicola</taxon>
    </lineage>
</organism>
<evidence type="ECO:0000313" key="4">
    <source>
        <dbReference type="Proteomes" id="UP000500767"/>
    </source>
</evidence>